<evidence type="ECO:0000313" key="2">
    <source>
        <dbReference type="Proteomes" id="UP000036410"/>
    </source>
</evidence>
<accession>A0A806UBT4</accession>
<dbReference type="REBASE" id="115780">
    <property type="entry name" value="M.BmeQ3ORF3664P"/>
</dbReference>
<organism evidence="1 2">
    <name type="scientific">Priestia megaterium Q3</name>
    <dbReference type="NCBI Taxonomy" id="1452722"/>
    <lineage>
        <taxon>Bacteria</taxon>
        <taxon>Bacillati</taxon>
        <taxon>Bacillota</taxon>
        <taxon>Bacilli</taxon>
        <taxon>Bacillales</taxon>
        <taxon>Bacillaceae</taxon>
        <taxon>Priestia</taxon>
    </lineage>
</organism>
<proteinExistence type="predicted"/>
<reference evidence="1 2" key="1">
    <citation type="submission" date="2015-01" db="EMBL/GenBank/DDBJ databases">
        <title>Genome sequence of bacillus megaterium Q3.</title>
        <authorList>
            <person name="Wang Y."/>
            <person name="Luo K."/>
            <person name="Bai L."/>
            <person name="Luo F."/>
        </authorList>
    </citation>
    <scope>NUCLEOTIDE SEQUENCE [LARGE SCALE GENOMIC DNA]</scope>
    <source>
        <strain evidence="1 2">Q3</strain>
    </source>
</reference>
<dbReference type="Proteomes" id="UP000036410">
    <property type="component" value="Chromosome"/>
</dbReference>
<sequence>MSKSAKLIKKIFFKYYKENDEIVKFERDDFIKASQEMNIPPPKNIGGVIYQYRYTSPLPKEISNTCKSGENWIIEGDGHAKYKFIKVPISPQIIPTLDYPEIQIYDATPGIIKKFALSDEQALLAIVRYNRLVDIFTGITTYSLQNHLRTRIDKIGQIEIDEVYVGVNSEGEEYILPIQAKGGKDRIGIVQINQDIEFCKTRFPHLNCKSLAVQFKYNENVVVMFELGVVNYQLKVVKEKHYRLI</sequence>
<gene>
    <name evidence="1" type="ORF">AS52_03664</name>
</gene>
<dbReference type="AlphaFoldDB" id="A0A806UBT4"/>
<protein>
    <recommendedName>
        <fullName evidence="3">Endonuclease</fullName>
    </recommendedName>
</protein>
<dbReference type="RefSeq" id="WP_049165896.1">
    <property type="nucleotide sequence ID" value="NZ_CP010586.1"/>
</dbReference>
<evidence type="ECO:0000313" key="1">
    <source>
        <dbReference type="EMBL" id="AKP78625.1"/>
    </source>
</evidence>
<evidence type="ECO:0008006" key="3">
    <source>
        <dbReference type="Google" id="ProtNLM"/>
    </source>
</evidence>
<name>A0A806UBT4_PRIMG</name>
<dbReference type="EMBL" id="CP010586">
    <property type="protein sequence ID" value="AKP78625.1"/>
    <property type="molecule type" value="Genomic_DNA"/>
</dbReference>